<organism evidence="2 3">
    <name type="scientific">Marine Group III euryarchaeote CG-Epi1</name>
    <dbReference type="NCBI Taxonomy" id="1888995"/>
    <lineage>
        <taxon>Archaea</taxon>
        <taxon>Methanobacteriati</taxon>
        <taxon>Thermoplasmatota</taxon>
        <taxon>Thermoplasmata</taxon>
        <taxon>Candidatus Thermoprofundales</taxon>
    </lineage>
</organism>
<evidence type="ECO:0000313" key="2">
    <source>
        <dbReference type="EMBL" id="OIR19115.1"/>
    </source>
</evidence>
<feature type="transmembrane region" description="Helical" evidence="1">
    <location>
        <begin position="257"/>
        <end position="277"/>
    </location>
</feature>
<dbReference type="AlphaFoldDB" id="A0A1J5TG76"/>
<gene>
    <name evidence="2" type="ORF">BD935_05510</name>
</gene>
<accession>A0A1J5TG76</accession>
<proteinExistence type="predicted"/>
<reference evidence="2 3" key="1">
    <citation type="submission" date="2016-08" db="EMBL/GenBank/DDBJ databases">
        <title>New Insights into Marine Group III Euryarchaeota, from dark to light.</title>
        <authorList>
            <person name="Haro-Moreno J.M."/>
            <person name="Rodriguez-Valera F."/>
            <person name="Lopez-Garcia P."/>
            <person name="Moreira D."/>
            <person name="Martin-Cuadrado A.B."/>
        </authorList>
    </citation>
    <scope>NUCLEOTIDE SEQUENCE [LARGE SCALE GENOMIC DNA]</scope>
    <source>
        <strain evidence="2">CG-Epi1</strain>
    </source>
</reference>
<feature type="transmembrane region" description="Helical" evidence="1">
    <location>
        <begin position="298"/>
        <end position="318"/>
    </location>
</feature>
<feature type="transmembrane region" description="Helical" evidence="1">
    <location>
        <begin position="330"/>
        <end position="349"/>
    </location>
</feature>
<feature type="transmembrane region" description="Helical" evidence="1">
    <location>
        <begin position="356"/>
        <end position="383"/>
    </location>
</feature>
<feature type="transmembrane region" description="Helical" evidence="1">
    <location>
        <begin position="114"/>
        <end position="133"/>
    </location>
</feature>
<evidence type="ECO:0008006" key="4">
    <source>
        <dbReference type="Google" id="ProtNLM"/>
    </source>
</evidence>
<dbReference type="Proteomes" id="UP000183080">
    <property type="component" value="Unassembled WGS sequence"/>
</dbReference>
<evidence type="ECO:0000313" key="3">
    <source>
        <dbReference type="Proteomes" id="UP000183080"/>
    </source>
</evidence>
<feature type="transmembrane region" description="Helical" evidence="1">
    <location>
        <begin position="389"/>
        <end position="408"/>
    </location>
</feature>
<sequence length="571" mass="63880">MRIKNYQRHMLYSVFSLTILLRFVHKYDWPIWGSDSGEYLYLTRYLVENGMMLNEDYIGWGRAYPDFQGMQILTATIALVFDVSYYTSLTWFIPLISGLAIPILFIIGKELAGFTPALFGSAFYGVTFGVVYANSHPMPGGLAETLGFVLILNWIKILKDDTIWVINPLKRNPWGNMAKFSFFALLLTHHFTLLLLMAAILGILIVEIAAGNKKIGTEGIMVVGLMSLPISIYWLIYAKSFRKMLDDSAFDFLPENIPTTLVLTLIPFISLTILWLIKDKLNLPNFSENISHNNYLKRTVASFVGVFILIMLVLWKGVPGTDIPVDFEATPYLGVNLAIMSLACVPSFVMSKKNSWLLWGWLLPILGLATIGAVTGSHLLIAYRHAPYLLAPVALMIGISFQYFIIGFETKKRKYVTAAFTILLLGCAWGAYPPPSVMGGFQEGSSQKEIDGILWFNFAEENSLVASDHRLSSLTFGLTKTNATWENGATVINGNTEQSILAGKDLPTPQAGRKDVTYVLLSEEMQKGVALLQWDPAEELTGEAKTKFTDNNKFPIWFDNGDVIIMKMPDK</sequence>
<dbReference type="EMBL" id="MIZA01000017">
    <property type="protein sequence ID" value="OIR19115.1"/>
    <property type="molecule type" value="Genomic_DNA"/>
</dbReference>
<feature type="transmembrane region" description="Helical" evidence="1">
    <location>
        <begin position="89"/>
        <end position="107"/>
    </location>
</feature>
<keyword evidence="1" id="KW-0812">Transmembrane</keyword>
<feature type="transmembrane region" description="Helical" evidence="1">
    <location>
        <begin position="415"/>
        <end position="432"/>
    </location>
</feature>
<comment type="caution">
    <text evidence="2">The sequence shown here is derived from an EMBL/GenBank/DDBJ whole genome shotgun (WGS) entry which is preliminary data.</text>
</comment>
<dbReference type="STRING" id="1888995.BD935_05510"/>
<name>A0A1J5TG76_9ARCH</name>
<protein>
    <recommendedName>
        <fullName evidence="4">Oligosaccharyl transferase</fullName>
    </recommendedName>
</protein>
<feature type="transmembrane region" description="Helical" evidence="1">
    <location>
        <begin position="180"/>
        <end position="206"/>
    </location>
</feature>
<keyword evidence="1" id="KW-1133">Transmembrane helix</keyword>
<evidence type="ECO:0000256" key="1">
    <source>
        <dbReference type="SAM" id="Phobius"/>
    </source>
</evidence>
<feature type="transmembrane region" description="Helical" evidence="1">
    <location>
        <begin position="218"/>
        <end position="237"/>
    </location>
</feature>
<keyword evidence="1" id="KW-0472">Membrane</keyword>